<protein>
    <submittedName>
        <fullName evidence="1">Uncharacterized protein</fullName>
    </submittedName>
</protein>
<dbReference type="Proteomes" id="UP001295794">
    <property type="component" value="Unassembled WGS sequence"/>
</dbReference>
<organism evidence="1 2">
    <name type="scientific">Mycena citricolor</name>
    <dbReference type="NCBI Taxonomy" id="2018698"/>
    <lineage>
        <taxon>Eukaryota</taxon>
        <taxon>Fungi</taxon>
        <taxon>Dikarya</taxon>
        <taxon>Basidiomycota</taxon>
        <taxon>Agaricomycotina</taxon>
        <taxon>Agaricomycetes</taxon>
        <taxon>Agaricomycetidae</taxon>
        <taxon>Agaricales</taxon>
        <taxon>Marasmiineae</taxon>
        <taxon>Mycenaceae</taxon>
        <taxon>Mycena</taxon>
    </lineage>
</organism>
<evidence type="ECO:0000313" key="1">
    <source>
        <dbReference type="EMBL" id="CAK5269681.1"/>
    </source>
</evidence>
<name>A0AAD2JZK6_9AGAR</name>
<gene>
    <name evidence="1" type="ORF">MYCIT1_LOCUS13587</name>
</gene>
<reference evidence="1" key="1">
    <citation type="submission" date="2023-11" db="EMBL/GenBank/DDBJ databases">
        <authorList>
            <person name="De Vega J J."/>
            <person name="De Vega J J."/>
        </authorList>
    </citation>
    <scope>NUCLEOTIDE SEQUENCE</scope>
</reference>
<feature type="non-terminal residue" evidence="1">
    <location>
        <position position="67"/>
    </location>
</feature>
<evidence type="ECO:0000313" key="2">
    <source>
        <dbReference type="Proteomes" id="UP001295794"/>
    </source>
</evidence>
<dbReference type="AlphaFoldDB" id="A0AAD2JZK6"/>
<sequence length="67" mass="7369">YSYAKNTTCLSEGRVNSEDGDEHMGIGTGAESLLGTFLDIQVDEMGEQAEAMARLRMQSHHSHDLNL</sequence>
<proteinExistence type="predicted"/>
<keyword evidence="2" id="KW-1185">Reference proteome</keyword>
<comment type="caution">
    <text evidence="1">The sequence shown here is derived from an EMBL/GenBank/DDBJ whole genome shotgun (WGS) entry which is preliminary data.</text>
</comment>
<accession>A0AAD2JZK6</accession>
<dbReference type="EMBL" id="CAVNYO010000150">
    <property type="protein sequence ID" value="CAK5269681.1"/>
    <property type="molecule type" value="Genomic_DNA"/>
</dbReference>